<reference evidence="2 3" key="1">
    <citation type="submission" date="2022-01" db="EMBL/GenBank/DDBJ databases">
        <title>Desulfofustis limnae sp. nov., a novel mesophilic sulfate-reducing bacterium isolated from marsh soil.</title>
        <authorList>
            <person name="Watanabe M."/>
            <person name="Takahashi A."/>
            <person name="Kojima H."/>
            <person name="Fukui M."/>
        </authorList>
    </citation>
    <scope>NUCLEOTIDE SEQUENCE [LARGE SCALE GENOMIC DNA]</scope>
    <source>
        <strain evidence="2 3">PPLL</strain>
    </source>
</reference>
<evidence type="ECO:0000313" key="3">
    <source>
        <dbReference type="Proteomes" id="UP000830055"/>
    </source>
</evidence>
<sequence>MNAAVYIRKSREDDNKPGYRLAVQRQQLPEHARSQGWTPIIYDDGHASAARGKVEQLPQRSLLEADIRAGRINIVLVIELSRLSRDETMQDYVAWLTLCADHRVKLATPSRILDPAQHSDWMLLLMEGGFSSVEMKVLQTRMREGRQQALRSGKFLGGTPPKPYRYDRASGRLEVDPALLDDMEQIWTRAERMSAKAIAEALDLPEIAVRRAISDDRLLFYQAQRLDPDTGETIACNWDPVMTAERAARIRASRRSRKTNTERRDAAGLLSNLGIFYCGYCGRTVKSWTNSKIRKDGSRLDYYACVTKNRKDACPNSRMINHHLVDRRVLKSIRDTLANTDRLKDLWNAARRTADPAAKRRQIEMQITEQELQKQNLVAAIAAGILEFGDAKRQLDTIKGALVQLREDLGTLYTTNEQEPPWDELTVIADGIEQFDFDDQRSAIKHIVERITLYSNDIIIRYPFQRTRAGSYEARLTLNKPSPNRKSFTALSSGNNNKK</sequence>
<dbReference type="InterPro" id="IPR006119">
    <property type="entry name" value="Resolv_N"/>
</dbReference>
<gene>
    <name evidence="2" type="primary">int1</name>
    <name evidence="2" type="ORF">DPPLL_31030</name>
</gene>
<dbReference type="InterPro" id="IPR036162">
    <property type="entry name" value="Resolvase-like_N_sf"/>
</dbReference>
<dbReference type="Proteomes" id="UP000830055">
    <property type="component" value="Chromosome"/>
</dbReference>
<dbReference type="PANTHER" id="PTHR30461">
    <property type="entry name" value="DNA-INVERTASE FROM LAMBDOID PROPHAGE"/>
    <property type="match status" value="1"/>
</dbReference>
<dbReference type="Pfam" id="PF13408">
    <property type="entry name" value="Zn_ribbon_recom"/>
    <property type="match status" value="1"/>
</dbReference>
<dbReference type="PANTHER" id="PTHR30461:SF23">
    <property type="entry name" value="DNA RECOMBINASE-RELATED"/>
    <property type="match status" value="1"/>
</dbReference>
<dbReference type="InterPro" id="IPR025827">
    <property type="entry name" value="Zn_ribbon_recom_dom"/>
</dbReference>
<protein>
    <submittedName>
        <fullName evidence="2">Integrase bacteriophage 370.1</fullName>
    </submittedName>
</protein>
<dbReference type="Gene3D" id="3.90.1750.20">
    <property type="entry name" value="Putative Large Serine Recombinase, Chain B, Domain 2"/>
    <property type="match status" value="1"/>
</dbReference>
<accession>A0ABN6MAZ8</accession>
<keyword evidence="3" id="KW-1185">Reference proteome</keyword>
<dbReference type="InterPro" id="IPR038109">
    <property type="entry name" value="DNA_bind_recomb_sf"/>
</dbReference>
<organism evidence="2 3">
    <name type="scientific">Desulfofustis limnaeus</name>
    <dbReference type="NCBI Taxonomy" id="2740163"/>
    <lineage>
        <taxon>Bacteria</taxon>
        <taxon>Pseudomonadati</taxon>
        <taxon>Thermodesulfobacteriota</taxon>
        <taxon>Desulfobulbia</taxon>
        <taxon>Desulfobulbales</taxon>
        <taxon>Desulfocapsaceae</taxon>
        <taxon>Desulfofustis</taxon>
    </lineage>
</organism>
<dbReference type="SMART" id="SM00857">
    <property type="entry name" value="Resolvase"/>
    <property type="match status" value="1"/>
</dbReference>
<dbReference type="EMBL" id="AP025516">
    <property type="protein sequence ID" value="BDD88738.1"/>
    <property type="molecule type" value="Genomic_DNA"/>
</dbReference>
<evidence type="ECO:0000313" key="2">
    <source>
        <dbReference type="EMBL" id="BDD88738.1"/>
    </source>
</evidence>
<name>A0ABN6MAZ8_9BACT</name>
<proteinExistence type="predicted"/>
<dbReference type="InterPro" id="IPR050639">
    <property type="entry name" value="SSR_resolvase"/>
</dbReference>
<dbReference type="RefSeq" id="WP_284152073.1">
    <property type="nucleotide sequence ID" value="NZ_AP025516.1"/>
</dbReference>
<dbReference type="PROSITE" id="PS51736">
    <property type="entry name" value="RECOMBINASES_3"/>
    <property type="match status" value="1"/>
</dbReference>
<evidence type="ECO:0000259" key="1">
    <source>
        <dbReference type="PROSITE" id="PS51736"/>
    </source>
</evidence>
<feature type="domain" description="Resolvase/invertase-type recombinase catalytic" evidence="1">
    <location>
        <begin position="2"/>
        <end position="153"/>
    </location>
</feature>
<dbReference type="Pfam" id="PF00239">
    <property type="entry name" value="Resolvase"/>
    <property type="match status" value="1"/>
</dbReference>
<dbReference type="SUPFAM" id="SSF53041">
    <property type="entry name" value="Resolvase-like"/>
    <property type="match status" value="1"/>
</dbReference>
<dbReference type="CDD" id="cd00338">
    <property type="entry name" value="Ser_Recombinase"/>
    <property type="match status" value="1"/>
</dbReference>
<dbReference type="Gene3D" id="3.40.50.1390">
    <property type="entry name" value="Resolvase, N-terminal catalytic domain"/>
    <property type="match status" value="1"/>
</dbReference>